<proteinExistence type="predicted"/>
<sequence>MIMDSQWFNQEMNGCDHSNAGKKIDLTLKLGLPNCDENNQQPHIGQHLDFDQIMTPHHASLEGINQYEMLNEGMNFSAKEIPSNFRSQFIHPQYNYQQPSNINNMNGSSYGGFSSFSSSSNNPYYHPHHYTYNNNSSNFNMNPNANLLPPPGAVMNDYTLLDIPSRRADRELGIGSSSRRKVGMRRQRGGGFIDPFKRCTNYNCNTNDTPMWRRGPLGPKTLCNACGIKYRKEEEKRKAKEAEKSNSQEDSDNQSA</sequence>
<name>A0ACC1YKZ4_MELAZ</name>
<keyword evidence="2" id="KW-1185">Reference proteome</keyword>
<evidence type="ECO:0000313" key="1">
    <source>
        <dbReference type="EMBL" id="KAJ4724136.1"/>
    </source>
</evidence>
<organism evidence="1 2">
    <name type="scientific">Melia azedarach</name>
    <name type="common">Chinaberry tree</name>
    <dbReference type="NCBI Taxonomy" id="155640"/>
    <lineage>
        <taxon>Eukaryota</taxon>
        <taxon>Viridiplantae</taxon>
        <taxon>Streptophyta</taxon>
        <taxon>Embryophyta</taxon>
        <taxon>Tracheophyta</taxon>
        <taxon>Spermatophyta</taxon>
        <taxon>Magnoliopsida</taxon>
        <taxon>eudicotyledons</taxon>
        <taxon>Gunneridae</taxon>
        <taxon>Pentapetalae</taxon>
        <taxon>rosids</taxon>
        <taxon>malvids</taxon>
        <taxon>Sapindales</taxon>
        <taxon>Meliaceae</taxon>
        <taxon>Melia</taxon>
    </lineage>
</organism>
<accession>A0ACC1YKZ4</accession>
<evidence type="ECO:0000313" key="2">
    <source>
        <dbReference type="Proteomes" id="UP001164539"/>
    </source>
</evidence>
<protein>
    <submittedName>
        <fullName evidence="1">GATA transcription factor</fullName>
    </submittedName>
</protein>
<gene>
    <name evidence="1" type="ORF">OWV82_003155</name>
</gene>
<reference evidence="1 2" key="1">
    <citation type="journal article" date="2023" name="Science">
        <title>Complex scaffold remodeling in plant triterpene biosynthesis.</title>
        <authorList>
            <person name="De La Pena R."/>
            <person name="Hodgson H."/>
            <person name="Liu J.C."/>
            <person name="Stephenson M.J."/>
            <person name="Martin A.C."/>
            <person name="Owen C."/>
            <person name="Harkess A."/>
            <person name="Leebens-Mack J."/>
            <person name="Jimenez L.E."/>
            <person name="Osbourn A."/>
            <person name="Sattely E.S."/>
        </authorList>
    </citation>
    <scope>NUCLEOTIDE SEQUENCE [LARGE SCALE GENOMIC DNA]</scope>
    <source>
        <strain evidence="2">cv. JPN11</strain>
        <tissue evidence="1">Leaf</tissue>
    </source>
</reference>
<dbReference type="Proteomes" id="UP001164539">
    <property type="component" value="Chromosome 2"/>
</dbReference>
<comment type="caution">
    <text evidence="1">The sequence shown here is derived from an EMBL/GenBank/DDBJ whole genome shotgun (WGS) entry which is preliminary data.</text>
</comment>
<dbReference type="EMBL" id="CM051395">
    <property type="protein sequence ID" value="KAJ4724136.1"/>
    <property type="molecule type" value="Genomic_DNA"/>
</dbReference>